<dbReference type="GO" id="GO:0005524">
    <property type="term" value="F:ATP binding"/>
    <property type="evidence" value="ECO:0007669"/>
    <property type="project" value="InterPro"/>
</dbReference>
<accession>A0A934VMD4</accession>
<dbReference type="CDD" id="cd07998">
    <property type="entry name" value="WGR_DNA_ligase"/>
    <property type="match status" value="1"/>
</dbReference>
<sequence>MKAKQERMEAVTLSYREGHSDKVYQVSLDKVEEGFTVNFAYGRRGSTLKTGTKTPRAVSHDEATKLFAKLVRTKESKGYQPGEESAEYRFTAFQEEDTGIRCQLLNPIADTELHDLLLGSTHCLQEKFDGRRLMVRKTGNEIIGINRRGLVVGLSATIHQAASQLPGDFLLDGEAVGDVLHVFDLLEANGEDLRPRGYLERHTLLIQLVPTNLTALQWVSTAIAPEDKYETYHDLRSLNKEGVVFKDIRAAYTPGRPNSGGSQLKYKFYETATFVVTGHNQKRSVRLGLHNEQGDLQSTGNVTVPTNHEVPRVGS</sequence>
<feature type="compositionally biased region" description="Polar residues" evidence="1">
    <location>
        <begin position="294"/>
        <end position="306"/>
    </location>
</feature>
<keyword evidence="4" id="KW-1185">Reference proteome</keyword>
<dbReference type="SUPFAM" id="SSF56091">
    <property type="entry name" value="DNA ligase/mRNA capping enzyme, catalytic domain"/>
    <property type="match status" value="1"/>
</dbReference>
<dbReference type="GO" id="GO:0006281">
    <property type="term" value="P:DNA repair"/>
    <property type="evidence" value="ECO:0007669"/>
    <property type="project" value="InterPro"/>
</dbReference>
<dbReference type="InterPro" id="IPR012310">
    <property type="entry name" value="DNA_ligase_ATP-dep_cent"/>
</dbReference>
<dbReference type="Gene3D" id="3.30.1490.70">
    <property type="match status" value="1"/>
</dbReference>
<dbReference type="Pfam" id="PF01068">
    <property type="entry name" value="DNA_ligase_A_M"/>
    <property type="match status" value="1"/>
</dbReference>
<dbReference type="AlphaFoldDB" id="A0A934VMD4"/>
<evidence type="ECO:0000259" key="2">
    <source>
        <dbReference type="PROSITE" id="PS51977"/>
    </source>
</evidence>
<dbReference type="Gene3D" id="3.30.470.30">
    <property type="entry name" value="DNA ligase/mRNA capping enzyme"/>
    <property type="match status" value="1"/>
</dbReference>
<dbReference type="RefSeq" id="WP_200393074.1">
    <property type="nucleotide sequence ID" value="NZ_JAENIO010000069.1"/>
</dbReference>
<evidence type="ECO:0000256" key="1">
    <source>
        <dbReference type="SAM" id="MobiDB-lite"/>
    </source>
</evidence>
<protein>
    <submittedName>
        <fullName evidence="3">WGR domain-containing protein</fullName>
    </submittedName>
</protein>
<evidence type="ECO:0000313" key="4">
    <source>
        <dbReference type="Proteomes" id="UP000604083"/>
    </source>
</evidence>
<reference evidence="3" key="1">
    <citation type="submission" date="2021-01" db="EMBL/GenBank/DDBJ databases">
        <title>Modified the classification status of verrucomicrobia.</title>
        <authorList>
            <person name="Feng X."/>
        </authorList>
    </citation>
    <scope>NUCLEOTIDE SEQUENCE</scope>
    <source>
        <strain evidence="3">KCTC 12986</strain>
    </source>
</reference>
<comment type="caution">
    <text evidence="3">The sequence shown here is derived from an EMBL/GenBank/DDBJ whole genome shotgun (WGS) entry which is preliminary data.</text>
</comment>
<dbReference type="Gene3D" id="2.20.140.10">
    <property type="entry name" value="WGR domain"/>
    <property type="match status" value="1"/>
</dbReference>
<dbReference type="Pfam" id="PF05406">
    <property type="entry name" value="WGR"/>
    <property type="match status" value="1"/>
</dbReference>
<dbReference type="InterPro" id="IPR008893">
    <property type="entry name" value="WGR_domain"/>
</dbReference>
<feature type="non-terminal residue" evidence="3">
    <location>
        <position position="315"/>
    </location>
</feature>
<organism evidence="3 4">
    <name type="scientific">Roseibacillus ishigakijimensis</name>
    <dbReference type="NCBI Taxonomy" id="454146"/>
    <lineage>
        <taxon>Bacteria</taxon>
        <taxon>Pseudomonadati</taxon>
        <taxon>Verrucomicrobiota</taxon>
        <taxon>Verrucomicrobiia</taxon>
        <taxon>Verrucomicrobiales</taxon>
        <taxon>Verrucomicrobiaceae</taxon>
        <taxon>Roseibacillus</taxon>
    </lineage>
</organism>
<name>A0A934VMD4_9BACT</name>
<dbReference type="EMBL" id="JAENIO010000069">
    <property type="protein sequence ID" value="MBK1835639.1"/>
    <property type="molecule type" value="Genomic_DNA"/>
</dbReference>
<dbReference type="PROSITE" id="PS51977">
    <property type="entry name" value="WGR"/>
    <property type="match status" value="1"/>
</dbReference>
<dbReference type="InterPro" id="IPR036930">
    <property type="entry name" value="WGR_dom_sf"/>
</dbReference>
<evidence type="ECO:0000313" key="3">
    <source>
        <dbReference type="EMBL" id="MBK1835639.1"/>
    </source>
</evidence>
<feature type="domain" description="WGR" evidence="2">
    <location>
        <begin position="1"/>
        <end position="93"/>
    </location>
</feature>
<dbReference type="GO" id="GO:0006310">
    <property type="term" value="P:DNA recombination"/>
    <property type="evidence" value="ECO:0007669"/>
    <property type="project" value="InterPro"/>
</dbReference>
<dbReference type="GO" id="GO:0003910">
    <property type="term" value="F:DNA ligase (ATP) activity"/>
    <property type="evidence" value="ECO:0007669"/>
    <property type="project" value="InterPro"/>
</dbReference>
<dbReference type="Proteomes" id="UP000604083">
    <property type="component" value="Unassembled WGS sequence"/>
</dbReference>
<proteinExistence type="predicted"/>
<dbReference type="SUPFAM" id="SSF142921">
    <property type="entry name" value="WGR domain-like"/>
    <property type="match status" value="1"/>
</dbReference>
<gene>
    <name evidence="3" type="ORF">JIN78_16340</name>
</gene>
<feature type="region of interest" description="Disordered" evidence="1">
    <location>
        <begin position="293"/>
        <end position="315"/>
    </location>
</feature>